<proteinExistence type="predicted"/>
<sequence>MHRQSEALSLYDPMFVVPMHQVMWITCGTISGGIYFEEFNHATVTQWLCLLCGLLLNFFGLFQLMADSRQVKEVASFSLPSDLSFSSSSNINTVAFQNAPFSQAPTACTSTTTTTIANDGSSSISISIPICSGAAPVISRGQCFDKKPTAVPVSSPKANDHFASRGHKEHDDKVQTRDDFDLHFVFHHHHRHRAHQQKRQHEPVTNAGYMSVRMHESDPESDSLSSYSSDHLHTANPELLSAARIPSPFYHDTVITATTTAVTNQCLWGFVELRVTVDSN</sequence>
<evidence type="ECO:0000256" key="1">
    <source>
        <dbReference type="ARBA" id="ARBA00004141"/>
    </source>
</evidence>
<organism evidence="7 8">
    <name type="scientific">Reticulomyxa filosa</name>
    <dbReference type="NCBI Taxonomy" id="46433"/>
    <lineage>
        <taxon>Eukaryota</taxon>
        <taxon>Sar</taxon>
        <taxon>Rhizaria</taxon>
        <taxon>Retaria</taxon>
        <taxon>Foraminifera</taxon>
        <taxon>Monothalamids</taxon>
        <taxon>Reticulomyxidae</taxon>
        <taxon>Reticulomyxa</taxon>
    </lineage>
</organism>
<accession>X6NLI1</accession>
<comment type="caution">
    <text evidence="7">The sequence shown here is derived from an EMBL/GenBank/DDBJ whole genome shotgun (WGS) entry which is preliminary data.</text>
</comment>
<dbReference type="GO" id="GO:0015095">
    <property type="term" value="F:magnesium ion transmembrane transporter activity"/>
    <property type="evidence" value="ECO:0007669"/>
    <property type="project" value="InterPro"/>
</dbReference>
<comment type="subcellular location">
    <subcellularLocation>
        <location evidence="1">Membrane</location>
        <topology evidence="1">Multi-pass membrane protein</topology>
    </subcellularLocation>
</comment>
<evidence type="ECO:0000313" key="7">
    <source>
        <dbReference type="EMBL" id="ETO26574.1"/>
    </source>
</evidence>
<evidence type="ECO:0000256" key="4">
    <source>
        <dbReference type="ARBA" id="ARBA00023136"/>
    </source>
</evidence>
<evidence type="ECO:0000313" key="8">
    <source>
        <dbReference type="Proteomes" id="UP000023152"/>
    </source>
</evidence>
<evidence type="ECO:0000256" key="3">
    <source>
        <dbReference type="ARBA" id="ARBA00022989"/>
    </source>
</evidence>
<dbReference type="EMBL" id="ASPP01007770">
    <property type="protein sequence ID" value="ETO26574.1"/>
    <property type="molecule type" value="Genomic_DNA"/>
</dbReference>
<protein>
    <submittedName>
        <fullName evidence="7">Uncharacterized protein</fullName>
    </submittedName>
</protein>
<evidence type="ECO:0000256" key="6">
    <source>
        <dbReference type="SAM" id="Phobius"/>
    </source>
</evidence>
<keyword evidence="4 6" id="KW-0472">Membrane</keyword>
<feature type="transmembrane region" description="Helical" evidence="6">
    <location>
        <begin position="48"/>
        <end position="66"/>
    </location>
</feature>
<keyword evidence="2 6" id="KW-0812">Transmembrane</keyword>
<dbReference type="InterPro" id="IPR008521">
    <property type="entry name" value="Mg_trans_NIPA"/>
</dbReference>
<dbReference type="Proteomes" id="UP000023152">
    <property type="component" value="Unassembled WGS sequence"/>
</dbReference>
<feature type="transmembrane region" description="Helical" evidence="6">
    <location>
        <begin position="15"/>
        <end position="36"/>
    </location>
</feature>
<feature type="compositionally biased region" description="Basic and acidic residues" evidence="5">
    <location>
        <begin position="158"/>
        <end position="173"/>
    </location>
</feature>
<dbReference type="PANTHER" id="PTHR12570">
    <property type="match status" value="1"/>
</dbReference>
<evidence type="ECO:0000256" key="2">
    <source>
        <dbReference type="ARBA" id="ARBA00022692"/>
    </source>
</evidence>
<reference evidence="7 8" key="1">
    <citation type="journal article" date="2013" name="Curr. Biol.">
        <title>The Genome of the Foraminiferan Reticulomyxa filosa.</title>
        <authorList>
            <person name="Glockner G."/>
            <person name="Hulsmann N."/>
            <person name="Schleicher M."/>
            <person name="Noegel A.A."/>
            <person name="Eichinger L."/>
            <person name="Gallinger C."/>
            <person name="Pawlowski J."/>
            <person name="Sierra R."/>
            <person name="Euteneuer U."/>
            <person name="Pillet L."/>
            <person name="Moustafa A."/>
            <person name="Platzer M."/>
            <person name="Groth M."/>
            <person name="Szafranski K."/>
            <person name="Schliwa M."/>
        </authorList>
    </citation>
    <scope>NUCLEOTIDE SEQUENCE [LARGE SCALE GENOMIC DNA]</scope>
</reference>
<evidence type="ECO:0000256" key="5">
    <source>
        <dbReference type="SAM" id="MobiDB-lite"/>
    </source>
</evidence>
<gene>
    <name evidence="7" type="ORF">RFI_10565</name>
</gene>
<dbReference type="OrthoDB" id="165382at2759"/>
<keyword evidence="3 6" id="KW-1133">Transmembrane helix</keyword>
<dbReference type="Pfam" id="PF05653">
    <property type="entry name" value="Mg_trans_NIPA"/>
    <property type="match status" value="1"/>
</dbReference>
<name>X6NLI1_RETFI</name>
<keyword evidence="8" id="KW-1185">Reference proteome</keyword>
<dbReference type="AlphaFoldDB" id="X6NLI1"/>
<feature type="region of interest" description="Disordered" evidence="5">
    <location>
        <begin position="149"/>
        <end position="173"/>
    </location>
</feature>
<dbReference type="GO" id="GO:0016020">
    <property type="term" value="C:membrane"/>
    <property type="evidence" value="ECO:0007669"/>
    <property type="project" value="UniProtKB-SubCell"/>
</dbReference>